<dbReference type="EMBL" id="BNEA01000015">
    <property type="protein sequence ID" value="GHI56339.1"/>
    <property type="molecule type" value="Genomic_DNA"/>
</dbReference>
<evidence type="ECO:0000313" key="3">
    <source>
        <dbReference type="EMBL" id="GHI56339.1"/>
    </source>
</evidence>
<dbReference type="InterPro" id="IPR010427">
    <property type="entry name" value="DUF1023"/>
</dbReference>
<feature type="region of interest" description="Disordered" evidence="1">
    <location>
        <begin position="1"/>
        <end position="92"/>
    </location>
</feature>
<dbReference type="Proteomes" id="UP000646738">
    <property type="component" value="Unassembled WGS sequence"/>
</dbReference>
<gene>
    <name evidence="3" type="ORF">Srubr_61850</name>
</gene>
<evidence type="ECO:0000256" key="1">
    <source>
        <dbReference type="SAM" id="MobiDB-lite"/>
    </source>
</evidence>
<feature type="domain" description="DUF1023" evidence="2">
    <location>
        <begin position="226"/>
        <end position="398"/>
    </location>
</feature>
<accession>A0ABQ3RKF3</accession>
<name>A0ABQ3RKF3_STRRR</name>
<protein>
    <recommendedName>
        <fullName evidence="2">DUF1023 domain-containing protein</fullName>
    </recommendedName>
</protein>
<organism evidence="3 4">
    <name type="scientific">Streptomyces rubradiris</name>
    <name type="common">Streptomyces achromogenes subsp. rubradiris</name>
    <dbReference type="NCBI Taxonomy" id="285531"/>
    <lineage>
        <taxon>Bacteria</taxon>
        <taxon>Bacillati</taxon>
        <taxon>Actinomycetota</taxon>
        <taxon>Actinomycetes</taxon>
        <taxon>Kitasatosporales</taxon>
        <taxon>Streptomycetaceae</taxon>
        <taxon>Streptomyces</taxon>
    </lineage>
</organism>
<reference evidence="4" key="1">
    <citation type="submission" date="2023-07" db="EMBL/GenBank/DDBJ databases">
        <title>Whole genome shotgun sequence of Streptomyces achromogenes subsp. rubradiris NBRC 14000.</title>
        <authorList>
            <person name="Komaki H."/>
            <person name="Tamura T."/>
        </authorList>
    </citation>
    <scope>NUCLEOTIDE SEQUENCE [LARGE SCALE GENOMIC DNA]</scope>
    <source>
        <strain evidence="4">NBRC 14000</strain>
    </source>
</reference>
<feature type="compositionally biased region" description="Basic residues" evidence="1">
    <location>
        <begin position="121"/>
        <end position="133"/>
    </location>
</feature>
<comment type="caution">
    <text evidence="3">The sequence shown here is derived from an EMBL/GenBank/DDBJ whole genome shotgun (WGS) entry which is preliminary data.</text>
</comment>
<feature type="region of interest" description="Disordered" evidence="1">
    <location>
        <begin position="104"/>
        <end position="133"/>
    </location>
</feature>
<sequence>MGAHPRPTTLPQLPTVVAPYEGVPRPVSIAAGSVRGEGEPALLPRPPVVMGPHEGVPRPAPTPARSARPEDKPTTRPQPPTANARHGGHPHPTTIAARVVRMGTSPAAHPQPPTANAPHGGHPHPHRNPHRHPQPLRRALLRLLLPALLTAAIVLPLAGAARPTVPAPPPAALTTPLTPAALPAAYEANRKNAGEAARMAAAHGDTHRAAADRALAAPSRHLLAFDGRGNGQVTEVMGDLAHARHIAVLVPGSDTTLDTYPRFHRAAASLYAALTHRPGESRTPGNAVAVIAWLGYETPATVSTTVTTTARADEAAPRLRAFVRDLRTAAPAGAHLTLLCHSYGSVVCGRAAPGLAADDIALIGSPGTGAGSATALHTRARVWAARGAADWVAHVPHVRTGLLGTGVTVGFGTDPVSAAFGARVFDAAGADHSGYFTPGSASLANLARIALGETSEVTRA</sequence>
<proteinExistence type="predicted"/>
<evidence type="ECO:0000259" key="2">
    <source>
        <dbReference type="Pfam" id="PF06259"/>
    </source>
</evidence>
<evidence type="ECO:0000313" key="4">
    <source>
        <dbReference type="Proteomes" id="UP000646738"/>
    </source>
</evidence>
<keyword evidence="4" id="KW-1185">Reference proteome</keyword>
<dbReference type="Pfam" id="PF06259">
    <property type="entry name" value="Abhydrolase_8"/>
    <property type="match status" value="1"/>
</dbReference>